<feature type="domain" description="RCK C-terminal" evidence="6">
    <location>
        <begin position="136"/>
        <end position="215"/>
    </location>
</feature>
<dbReference type="PANTHER" id="PTHR43833:SF8">
    <property type="entry name" value="TRK SYSTEM POTASSIUM UPTAKE PROTEIN TRKA"/>
    <property type="match status" value="1"/>
</dbReference>
<dbReference type="PROSITE" id="PS51201">
    <property type="entry name" value="RCK_N"/>
    <property type="match status" value="1"/>
</dbReference>
<evidence type="ECO:0000313" key="7">
    <source>
        <dbReference type="EMBL" id="SBV94739.1"/>
    </source>
</evidence>
<protein>
    <recommendedName>
        <fullName evidence="1">Trk system potassium uptake protein TrkA</fullName>
    </recommendedName>
</protein>
<keyword evidence="3" id="KW-0630">Potassium</keyword>
<evidence type="ECO:0000259" key="5">
    <source>
        <dbReference type="PROSITE" id="PS51201"/>
    </source>
</evidence>
<name>A0A212J5J1_9FIRM</name>
<dbReference type="PROSITE" id="PS51202">
    <property type="entry name" value="RCK_C"/>
    <property type="match status" value="1"/>
</dbReference>
<keyword evidence="4" id="KW-0520">NAD</keyword>
<dbReference type="Gene3D" id="3.30.70.1450">
    <property type="entry name" value="Regulator of K+ conductance, C-terminal domain"/>
    <property type="match status" value="1"/>
</dbReference>
<dbReference type="InterPro" id="IPR006037">
    <property type="entry name" value="RCK_C"/>
</dbReference>
<keyword evidence="2" id="KW-0813">Transport</keyword>
<accession>A0A212J5J1</accession>
<dbReference type="InterPro" id="IPR050721">
    <property type="entry name" value="Trk_Ktr_HKT_K-transport"/>
</dbReference>
<dbReference type="EMBL" id="FLUN01000001">
    <property type="protein sequence ID" value="SBV94739.1"/>
    <property type="molecule type" value="Genomic_DNA"/>
</dbReference>
<keyword evidence="2" id="KW-0406">Ion transport</keyword>
<evidence type="ECO:0000256" key="4">
    <source>
        <dbReference type="ARBA" id="ARBA00023027"/>
    </source>
</evidence>
<sequence length="221" mass="23588">MKIIIVGCGRNGSGLAQSLSKAGHAITVIDSNASAFSQLGPDFKGKTIEGIGFDRDILTLAKIDRTDALAAFTSSDESNAVIARIAREIYHVPKVVARLYDRDKAEIYKQLGIQTLSSTTWGIKRASDLLTHTPLDAVFSFGNGDVELVKIEVPSVIAGRKVNDLTVLGDIHVVAIERGNKTILPTSGTVFQRRDILYIAAAISSGGQLKKLLGLSDGKVV</sequence>
<dbReference type="PRINTS" id="PR00335">
    <property type="entry name" value="KUPTAKETRKA"/>
</dbReference>
<dbReference type="SUPFAM" id="SSF51735">
    <property type="entry name" value="NAD(P)-binding Rossmann-fold domains"/>
    <property type="match status" value="1"/>
</dbReference>
<evidence type="ECO:0000256" key="1">
    <source>
        <dbReference type="ARBA" id="ARBA00017378"/>
    </source>
</evidence>
<feature type="domain" description="RCK N-terminal" evidence="5">
    <location>
        <begin position="1"/>
        <end position="119"/>
    </location>
</feature>
<dbReference type="Pfam" id="PF02080">
    <property type="entry name" value="TrkA_C"/>
    <property type="match status" value="1"/>
</dbReference>
<gene>
    <name evidence="7" type="ORF">KL86CLO1_10554</name>
</gene>
<dbReference type="InterPro" id="IPR036291">
    <property type="entry name" value="NAD(P)-bd_dom_sf"/>
</dbReference>
<proteinExistence type="predicted"/>
<reference evidence="7" key="1">
    <citation type="submission" date="2016-04" db="EMBL/GenBank/DDBJ databases">
        <authorList>
            <person name="Evans L.H."/>
            <person name="Alamgir A."/>
            <person name="Owens N."/>
            <person name="Weber N.D."/>
            <person name="Virtaneva K."/>
            <person name="Barbian K."/>
            <person name="Babar A."/>
            <person name="Rosenke K."/>
        </authorList>
    </citation>
    <scope>NUCLEOTIDE SEQUENCE</scope>
    <source>
        <strain evidence="7">86</strain>
    </source>
</reference>
<dbReference type="PANTHER" id="PTHR43833">
    <property type="entry name" value="POTASSIUM CHANNEL PROTEIN 2-RELATED-RELATED"/>
    <property type="match status" value="1"/>
</dbReference>
<dbReference type="GO" id="GO:0005886">
    <property type="term" value="C:plasma membrane"/>
    <property type="evidence" value="ECO:0007669"/>
    <property type="project" value="InterPro"/>
</dbReference>
<keyword evidence="2" id="KW-0633">Potassium transport</keyword>
<dbReference type="Pfam" id="PF02254">
    <property type="entry name" value="TrkA_N"/>
    <property type="match status" value="1"/>
</dbReference>
<organism evidence="7">
    <name type="scientific">uncultured Eubacteriales bacterium</name>
    <dbReference type="NCBI Taxonomy" id="172733"/>
    <lineage>
        <taxon>Bacteria</taxon>
        <taxon>Bacillati</taxon>
        <taxon>Bacillota</taxon>
        <taxon>Clostridia</taxon>
        <taxon>Eubacteriales</taxon>
        <taxon>environmental samples</taxon>
    </lineage>
</organism>
<dbReference type="AlphaFoldDB" id="A0A212J5J1"/>
<evidence type="ECO:0000256" key="2">
    <source>
        <dbReference type="ARBA" id="ARBA00022538"/>
    </source>
</evidence>
<evidence type="ECO:0000259" key="6">
    <source>
        <dbReference type="PROSITE" id="PS51202"/>
    </source>
</evidence>
<dbReference type="GO" id="GO:0015079">
    <property type="term" value="F:potassium ion transmembrane transporter activity"/>
    <property type="evidence" value="ECO:0007669"/>
    <property type="project" value="InterPro"/>
</dbReference>
<dbReference type="InterPro" id="IPR036721">
    <property type="entry name" value="RCK_C_sf"/>
</dbReference>
<dbReference type="Gene3D" id="3.40.50.720">
    <property type="entry name" value="NAD(P)-binding Rossmann-like Domain"/>
    <property type="match status" value="1"/>
</dbReference>
<dbReference type="SUPFAM" id="SSF116726">
    <property type="entry name" value="TrkA C-terminal domain-like"/>
    <property type="match status" value="1"/>
</dbReference>
<dbReference type="InterPro" id="IPR003148">
    <property type="entry name" value="RCK_N"/>
</dbReference>
<evidence type="ECO:0000256" key="3">
    <source>
        <dbReference type="ARBA" id="ARBA00022958"/>
    </source>
</evidence>
<dbReference type="InterPro" id="IPR006036">
    <property type="entry name" value="K_uptake_TrkA"/>
</dbReference>